<gene>
    <name evidence="2" type="ORF">GCM10009627_30640</name>
</gene>
<feature type="compositionally biased region" description="Basic residues" evidence="1">
    <location>
        <begin position="161"/>
        <end position="170"/>
    </location>
</feature>
<dbReference type="Proteomes" id="UP001501742">
    <property type="component" value="Unassembled WGS sequence"/>
</dbReference>
<accession>A0ABN1ZGN1</accession>
<reference evidence="2 3" key="1">
    <citation type="journal article" date="2019" name="Int. J. Syst. Evol. Microbiol.">
        <title>The Global Catalogue of Microorganisms (GCM) 10K type strain sequencing project: providing services to taxonomists for standard genome sequencing and annotation.</title>
        <authorList>
            <consortium name="The Broad Institute Genomics Platform"/>
            <consortium name="The Broad Institute Genome Sequencing Center for Infectious Disease"/>
            <person name="Wu L."/>
            <person name="Ma J."/>
        </authorList>
    </citation>
    <scope>NUCLEOTIDE SEQUENCE [LARGE SCALE GENOMIC DNA]</scope>
    <source>
        <strain evidence="2 3">JCM 12140</strain>
    </source>
</reference>
<name>A0ABN1ZGN1_9MICO</name>
<evidence type="ECO:0008006" key="4">
    <source>
        <dbReference type="Google" id="ProtNLM"/>
    </source>
</evidence>
<evidence type="ECO:0000256" key="1">
    <source>
        <dbReference type="SAM" id="MobiDB-lite"/>
    </source>
</evidence>
<keyword evidence="3" id="KW-1185">Reference proteome</keyword>
<feature type="region of interest" description="Disordered" evidence="1">
    <location>
        <begin position="138"/>
        <end position="170"/>
    </location>
</feature>
<dbReference type="EMBL" id="BAAAJX010000017">
    <property type="protein sequence ID" value="GAA1494718.1"/>
    <property type="molecule type" value="Genomic_DNA"/>
</dbReference>
<evidence type="ECO:0000313" key="2">
    <source>
        <dbReference type="EMBL" id="GAA1494718.1"/>
    </source>
</evidence>
<feature type="compositionally biased region" description="Basic and acidic residues" evidence="1">
    <location>
        <begin position="141"/>
        <end position="150"/>
    </location>
</feature>
<organism evidence="2 3">
    <name type="scientific">Curtobacterium herbarum</name>
    <dbReference type="NCBI Taxonomy" id="150122"/>
    <lineage>
        <taxon>Bacteria</taxon>
        <taxon>Bacillati</taxon>
        <taxon>Actinomycetota</taxon>
        <taxon>Actinomycetes</taxon>
        <taxon>Micrococcales</taxon>
        <taxon>Microbacteriaceae</taxon>
        <taxon>Curtobacterium</taxon>
    </lineage>
</organism>
<evidence type="ECO:0000313" key="3">
    <source>
        <dbReference type="Proteomes" id="UP001501742"/>
    </source>
</evidence>
<sequence>MPAVRLTDASGVTYFDLPTGDHLTARKESIKDFDKLPEKVQQAWLDTWSEEAQSDAVSGVEGIAAMTEYLKTSKRRVDSTSAARRAVIVETLSVPLKEARDEVHTVGDSKTKLDLIAAVREVLGVGYSTLQSWAGEVSPTEVRDEIDRRAQKAASEAADKKAKKGAPKTT</sequence>
<proteinExistence type="predicted"/>
<comment type="caution">
    <text evidence="2">The sequence shown here is derived from an EMBL/GenBank/DDBJ whole genome shotgun (WGS) entry which is preliminary data.</text>
</comment>
<dbReference type="RefSeq" id="WP_204607406.1">
    <property type="nucleotide sequence ID" value="NZ_BAAAJX010000017.1"/>
</dbReference>
<protein>
    <recommendedName>
        <fullName evidence="4">CarD-like/TRCF RNAP-interacting domain-containing protein</fullName>
    </recommendedName>
</protein>